<dbReference type="RefSeq" id="WP_175024177.1">
    <property type="nucleotide sequence ID" value="NZ_CABVQC010000033.1"/>
</dbReference>
<keyword evidence="1" id="KW-0732">Signal</keyword>
<evidence type="ECO:0000313" key="2">
    <source>
        <dbReference type="EMBL" id="VWB97961.1"/>
    </source>
</evidence>
<evidence type="ECO:0008006" key="4">
    <source>
        <dbReference type="Google" id="ProtNLM"/>
    </source>
</evidence>
<feature type="chain" id="PRO_5026956039" description="HNH endonuclease" evidence="1">
    <location>
        <begin position="24"/>
        <end position="169"/>
    </location>
</feature>
<dbReference type="AlphaFoldDB" id="A0A6P2NT64"/>
<name>A0A6P2NT64_9BURK</name>
<evidence type="ECO:0000313" key="3">
    <source>
        <dbReference type="Proteomes" id="UP000494261"/>
    </source>
</evidence>
<sequence>MDKQFVQLGLAVVAAALSLCAHAGDLPDRALTPGAINLDVTQDNIHSTVCVKGWTKTVRPPAFYTNRLKKSQIREYGYGDSSPRDFEEDHLIPLSVGGHPTDPRNLWPQPRNSEWNADRKDDLEFALYKGLCHGEVTLEEARRAFASNWIAAYRRYGALLQRYRHGQAD</sequence>
<proteinExistence type="predicted"/>
<reference evidence="2 3" key="1">
    <citation type="submission" date="2019-09" db="EMBL/GenBank/DDBJ databases">
        <authorList>
            <person name="Depoorter E."/>
        </authorList>
    </citation>
    <scope>NUCLEOTIDE SEQUENCE [LARGE SCALE GENOMIC DNA]</scope>
    <source>
        <strain evidence="2">LMG 13014</strain>
    </source>
</reference>
<protein>
    <recommendedName>
        <fullName evidence="4">HNH endonuclease</fullName>
    </recommendedName>
</protein>
<dbReference type="EMBL" id="CABVQC010000033">
    <property type="protein sequence ID" value="VWB97961.1"/>
    <property type="molecule type" value="Genomic_DNA"/>
</dbReference>
<accession>A0A6P2NT64</accession>
<organism evidence="2 3">
    <name type="scientific">Burkholderia aenigmatica</name>
    <dbReference type="NCBI Taxonomy" id="2015348"/>
    <lineage>
        <taxon>Bacteria</taxon>
        <taxon>Pseudomonadati</taxon>
        <taxon>Pseudomonadota</taxon>
        <taxon>Betaproteobacteria</taxon>
        <taxon>Burkholderiales</taxon>
        <taxon>Burkholderiaceae</taxon>
        <taxon>Burkholderia</taxon>
        <taxon>Burkholderia cepacia complex</taxon>
    </lineage>
</organism>
<dbReference type="Proteomes" id="UP000494261">
    <property type="component" value="Unassembled WGS sequence"/>
</dbReference>
<feature type="signal peptide" evidence="1">
    <location>
        <begin position="1"/>
        <end position="23"/>
    </location>
</feature>
<gene>
    <name evidence="2" type="ORF">BLA13014_04581</name>
</gene>
<evidence type="ECO:0000256" key="1">
    <source>
        <dbReference type="SAM" id="SignalP"/>
    </source>
</evidence>